<proteinExistence type="predicted"/>
<dbReference type="HOGENOM" id="CLU_3240053_0_0_11"/>
<keyword evidence="2" id="KW-1185">Reference proteome</keyword>
<dbReference type="AlphaFoldDB" id="G8XI12"/>
<evidence type="ECO:0000313" key="1">
    <source>
        <dbReference type="EMBL" id="AEW99918.1"/>
    </source>
</evidence>
<dbReference type="PATRIC" id="fig|1003195.29.peg.7522"/>
<evidence type="ECO:0000313" key="2">
    <source>
        <dbReference type="Proteomes" id="UP000007842"/>
    </source>
</evidence>
<sequence>MGQPLPAADVLCCRGAGEHWLSAFSNDPAFAEVSFAVDGGAPP</sequence>
<dbReference type="KEGG" id="scy:SCATT_p17250"/>
<protein>
    <submittedName>
        <fullName evidence="1">Uncharacterized protein</fullName>
    </submittedName>
</protein>
<gene>
    <name evidence="1" type="ordered locus">SCATT_p17250</name>
</gene>
<organism evidence="1 2">
    <name type="scientific">Streptantibioticus cattleyicolor (strain ATCC 35852 / DSM 46488 / JCM 4925 / NBRC 14057 / NRRL 8057)</name>
    <name type="common">Streptomyces cattleya</name>
    <dbReference type="NCBI Taxonomy" id="1003195"/>
    <lineage>
        <taxon>Bacteria</taxon>
        <taxon>Bacillati</taxon>
        <taxon>Actinomycetota</taxon>
        <taxon>Actinomycetes</taxon>
        <taxon>Kitasatosporales</taxon>
        <taxon>Streptomycetaceae</taxon>
        <taxon>Streptantibioticus</taxon>
    </lineage>
</organism>
<geneLocation type="plasmid" evidence="1 2">
    <name>pSCATT</name>
</geneLocation>
<reference evidence="2" key="1">
    <citation type="submission" date="2011-12" db="EMBL/GenBank/DDBJ databases">
        <title>Complete genome sequence of Streptomyces cattleya strain DSM 46488.</title>
        <authorList>
            <person name="Ou H.-Y."/>
            <person name="Li P."/>
            <person name="Zhao C."/>
            <person name="O'Hagan D."/>
            <person name="Deng Z."/>
        </authorList>
    </citation>
    <scope>NUCLEOTIDE SEQUENCE [LARGE SCALE GENOMIC DNA]</scope>
    <source>
        <strain evidence="2">ATCC 35852 / DSM 46488 / JCM 4925 / NBRC 14057 / NRRL 8057</strain>
        <plasmid evidence="2">Plasmid pSCATT</plasmid>
    </source>
</reference>
<keyword evidence="1" id="KW-0614">Plasmid</keyword>
<dbReference type="Proteomes" id="UP000007842">
    <property type="component" value="Plasmid pSCATT"/>
</dbReference>
<name>G8XI12_STREN</name>
<accession>G8XI12</accession>
<dbReference type="EMBL" id="CP003229">
    <property type="protein sequence ID" value="AEW99918.1"/>
    <property type="molecule type" value="Genomic_DNA"/>
</dbReference>